<gene>
    <name evidence="2" type="ORF">ABB30_09345</name>
</gene>
<reference evidence="2 3" key="1">
    <citation type="submission" date="2015-05" db="EMBL/GenBank/DDBJ databases">
        <title>Genome sequencing and analysis of members of genus Stenotrophomonas.</title>
        <authorList>
            <person name="Patil P.P."/>
            <person name="Midha S."/>
            <person name="Patil P.B."/>
        </authorList>
    </citation>
    <scope>NUCLEOTIDE SEQUENCE [LARGE SCALE GENOMIC DNA]</scope>
    <source>
        <strain evidence="2 3">DSM 24757</strain>
    </source>
</reference>
<protein>
    <submittedName>
        <fullName evidence="2">Uncharacterized protein</fullName>
    </submittedName>
</protein>
<feature type="transmembrane region" description="Helical" evidence="1">
    <location>
        <begin position="39"/>
        <end position="61"/>
    </location>
</feature>
<keyword evidence="1" id="KW-0472">Membrane</keyword>
<comment type="caution">
    <text evidence="2">The sequence shown here is derived from an EMBL/GenBank/DDBJ whole genome shotgun (WGS) entry which is preliminary data.</text>
</comment>
<name>A0A0R0D4U7_9GAMM</name>
<evidence type="ECO:0000313" key="2">
    <source>
        <dbReference type="EMBL" id="KRG76518.1"/>
    </source>
</evidence>
<keyword evidence="3" id="KW-1185">Reference proteome</keyword>
<sequence>MFWLPQLRQLLVGVLLAAGVLGAGGEAAAGADVAGVGMVVDVVSACALTLARVCMITVTGLG</sequence>
<dbReference type="Proteomes" id="UP000050956">
    <property type="component" value="Unassembled WGS sequence"/>
</dbReference>
<keyword evidence="1" id="KW-0812">Transmembrane</keyword>
<evidence type="ECO:0000313" key="3">
    <source>
        <dbReference type="Proteomes" id="UP000050956"/>
    </source>
</evidence>
<dbReference type="AlphaFoldDB" id="A0A0R0D4U7"/>
<organism evidence="2 3">
    <name type="scientific">Stenotrophomonas ginsengisoli</name>
    <dbReference type="NCBI Taxonomy" id="336566"/>
    <lineage>
        <taxon>Bacteria</taxon>
        <taxon>Pseudomonadati</taxon>
        <taxon>Pseudomonadota</taxon>
        <taxon>Gammaproteobacteria</taxon>
        <taxon>Lysobacterales</taxon>
        <taxon>Lysobacteraceae</taxon>
        <taxon>Stenotrophomonas</taxon>
    </lineage>
</organism>
<keyword evidence="1" id="KW-1133">Transmembrane helix</keyword>
<evidence type="ECO:0000256" key="1">
    <source>
        <dbReference type="SAM" id="Phobius"/>
    </source>
</evidence>
<dbReference type="EMBL" id="LDJM01000022">
    <property type="protein sequence ID" value="KRG76518.1"/>
    <property type="molecule type" value="Genomic_DNA"/>
</dbReference>
<accession>A0A0R0D4U7</accession>
<proteinExistence type="predicted"/>